<protein>
    <submittedName>
        <fullName evidence="1">Uncharacterized protein</fullName>
    </submittedName>
</protein>
<evidence type="ECO:0000313" key="2">
    <source>
        <dbReference type="Proteomes" id="UP000553343"/>
    </source>
</evidence>
<dbReference type="AlphaFoldDB" id="A0A850T4T2"/>
<dbReference type="EMBL" id="JACADJ010000058">
    <property type="protein sequence ID" value="NWH06091.1"/>
    <property type="molecule type" value="Genomic_DNA"/>
</dbReference>
<proteinExistence type="predicted"/>
<dbReference type="RefSeq" id="WP_178367545.1">
    <property type="nucleotide sequence ID" value="NZ_JACADJ010000058.1"/>
</dbReference>
<organism evidence="1 2">
    <name type="scientific">Desulfobacter latus</name>
    <dbReference type="NCBI Taxonomy" id="2292"/>
    <lineage>
        <taxon>Bacteria</taxon>
        <taxon>Pseudomonadati</taxon>
        <taxon>Thermodesulfobacteriota</taxon>
        <taxon>Desulfobacteria</taxon>
        <taxon>Desulfobacterales</taxon>
        <taxon>Desulfobacteraceae</taxon>
        <taxon>Desulfobacter</taxon>
    </lineage>
</organism>
<keyword evidence="2" id="KW-1185">Reference proteome</keyword>
<sequence length="580" mass="65322">MKKNRIALKPYVEAVENICRSLSKEQLVELVLKLAQDESSSGRLGFLDRIKTWSPGTESIINAVADVDHLLDNIQALKEDILERIEAIGNGDYEALDDWDWEDAHYDDDEPDLISEEQSNDLVDLFTEAGALFLNGDTREARTVYDALFGLMAELESSGFYLPYPDLDWREERARHARCVYDDSDEKQRIAAFADAMNLDASFRYDRMENNTAYPMLCDVMDARQQKMAGLESFYPEWKSLLEKKGIEGRPSSLLLETVLQTEGENGVEKLARAWGSTQPNGYLFWLDLLMKAGQFSKACTIARQAIKLVKNGKKREELSQVLVEASRSAGNDEGVLEGKFEKFYSCPNDENMSQAMAEAIEHNQRENGLARILDFYSPKKKMSDDDKNLYMKALLMNGNLKAAVEMVKDSKSLGWSYGLNVGLVFGCVAAAASGYESGAGAIKQVLNRGLDKRYAYSNRFVVADEKTPSLFFYDEILNGLKAANLSEYHTGQDFKWAQEIGRKRVDDIVSNTHRGAYDRAAMVLGSLAEVFTAKGETETAQNLFHEFCKQKYNRHTAFKREVRSVIAGSSLLKTLNPVF</sequence>
<name>A0A850T4T2_9BACT</name>
<evidence type="ECO:0000313" key="1">
    <source>
        <dbReference type="EMBL" id="NWH06091.1"/>
    </source>
</evidence>
<reference evidence="1 2" key="1">
    <citation type="submission" date="2020-06" db="EMBL/GenBank/DDBJ databases">
        <title>High-quality draft genome of sulfate reducer Desulfobacter latus type strain AcrS2 isolated from marine sediment.</title>
        <authorList>
            <person name="Hoppe M."/>
            <person name="Larsen C.K."/>
            <person name="Marshall I.P.G."/>
            <person name="Schramm A."/>
            <person name="Marietou A.G."/>
        </authorList>
    </citation>
    <scope>NUCLEOTIDE SEQUENCE [LARGE SCALE GENOMIC DNA]</scope>
    <source>
        <strain evidence="1 2">AcRS2</strain>
    </source>
</reference>
<gene>
    <name evidence="1" type="ORF">HXW94_14035</name>
</gene>
<accession>A0A850T4T2</accession>
<comment type="caution">
    <text evidence="1">The sequence shown here is derived from an EMBL/GenBank/DDBJ whole genome shotgun (WGS) entry which is preliminary data.</text>
</comment>
<dbReference type="Proteomes" id="UP000553343">
    <property type="component" value="Unassembled WGS sequence"/>
</dbReference>